<dbReference type="InterPro" id="IPR029044">
    <property type="entry name" value="Nucleotide-diphossugar_trans"/>
</dbReference>
<dbReference type="EMBL" id="JAUCEY010000008">
    <property type="protein sequence ID" value="MDM5453432.1"/>
    <property type="molecule type" value="Genomic_DNA"/>
</dbReference>
<reference evidence="3" key="1">
    <citation type="submission" date="2023-06" db="EMBL/GenBank/DDBJ databases">
        <title>Comparative genomics of Bacillaceae isolates and their secondary metabolite potential.</title>
        <authorList>
            <person name="Song L."/>
            <person name="Nielsen L.J."/>
            <person name="Mohite O."/>
            <person name="Xu X."/>
            <person name="Weber T."/>
            <person name="Kovacs A.T."/>
        </authorList>
    </citation>
    <scope>NUCLEOTIDE SEQUENCE</scope>
    <source>
        <strain evidence="3">D8_B_37</strain>
    </source>
</reference>
<dbReference type="InterPro" id="IPR001173">
    <property type="entry name" value="Glyco_trans_2-like"/>
</dbReference>
<protein>
    <submittedName>
        <fullName evidence="3">Glycosyltransferase</fullName>
        <ecNumber evidence="3">2.4.-.-</ecNumber>
    </submittedName>
</protein>
<gene>
    <name evidence="3" type="ORF">QUF89_14735</name>
</gene>
<organism evidence="3 4">
    <name type="scientific">Peribacillus simplex</name>
    <dbReference type="NCBI Taxonomy" id="1478"/>
    <lineage>
        <taxon>Bacteria</taxon>
        <taxon>Bacillati</taxon>
        <taxon>Bacillota</taxon>
        <taxon>Bacilli</taxon>
        <taxon>Bacillales</taxon>
        <taxon>Bacillaceae</taxon>
        <taxon>Peribacillus</taxon>
    </lineage>
</organism>
<dbReference type="GO" id="GO:0016758">
    <property type="term" value="F:hexosyltransferase activity"/>
    <property type="evidence" value="ECO:0007669"/>
    <property type="project" value="UniProtKB-ARBA"/>
</dbReference>
<comment type="caution">
    <text evidence="3">The sequence shown here is derived from an EMBL/GenBank/DDBJ whole genome shotgun (WGS) entry which is preliminary data.</text>
</comment>
<dbReference type="PANTHER" id="PTHR22916:SF3">
    <property type="entry name" value="UDP-GLCNAC:BETAGAL BETA-1,3-N-ACETYLGLUCOSAMINYLTRANSFERASE-LIKE PROTEIN 1"/>
    <property type="match status" value="1"/>
</dbReference>
<dbReference type="Gene3D" id="3.90.550.10">
    <property type="entry name" value="Spore Coat Polysaccharide Biosynthesis Protein SpsA, Chain A"/>
    <property type="match status" value="1"/>
</dbReference>
<dbReference type="Pfam" id="PF00535">
    <property type="entry name" value="Glycos_transf_2"/>
    <property type="match status" value="1"/>
</dbReference>
<name>A0AAW7ITH3_9BACI</name>
<dbReference type="SUPFAM" id="SSF53448">
    <property type="entry name" value="Nucleotide-diphospho-sugar transferases"/>
    <property type="match status" value="1"/>
</dbReference>
<evidence type="ECO:0000313" key="3">
    <source>
        <dbReference type="EMBL" id="MDM5453432.1"/>
    </source>
</evidence>
<sequence length="237" mass="27581">MEPKVSIIIPFYNCPYIDQAIQSALDQTYKNIEVIVVDDGSTIFTEKIEPFLEKVRYLRKENGGTATALNHGIRAATGEYVAWLSSDDYFLSEKVSLQISFMLEHNADVSFTNFDCIDKNDDVTLPWTGERFSDIENGVYHAFLLRNAVNGCTVVLKKDVFDVVGYFNPYHRYTHDYEMWLRILVNGFKMYYLDEVLTKFRIHEESGTSRFQPEMLKDIITIESHYRPILKKNLKNL</sequence>
<evidence type="ECO:0000313" key="4">
    <source>
        <dbReference type="Proteomes" id="UP001234602"/>
    </source>
</evidence>
<dbReference type="RefSeq" id="WP_289320263.1">
    <property type="nucleotide sequence ID" value="NZ_JAUCEY010000008.1"/>
</dbReference>
<dbReference type="EC" id="2.4.-.-" evidence="3"/>
<dbReference type="Proteomes" id="UP001234602">
    <property type="component" value="Unassembled WGS sequence"/>
</dbReference>
<feature type="domain" description="Glycosyltransferase 2-like" evidence="2">
    <location>
        <begin position="6"/>
        <end position="125"/>
    </location>
</feature>
<keyword evidence="3" id="KW-0328">Glycosyltransferase</keyword>
<proteinExistence type="inferred from homology"/>
<comment type="similarity">
    <text evidence="1">Belongs to the glycosyltransferase 2 family.</text>
</comment>
<evidence type="ECO:0000256" key="1">
    <source>
        <dbReference type="ARBA" id="ARBA00006739"/>
    </source>
</evidence>
<dbReference type="PANTHER" id="PTHR22916">
    <property type="entry name" value="GLYCOSYLTRANSFERASE"/>
    <property type="match status" value="1"/>
</dbReference>
<keyword evidence="3" id="KW-0808">Transferase</keyword>
<accession>A0AAW7ITH3</accession>
<evidence type="ECO:0000259" key="2">
    <source>
        <dbReference type="Pfam" id="PF00535"/>
    </source>
</evidence>
<dbReference type="AlphaFoldDB" id="A0AAW7ITH3"/>